<dbReference type="EMBL" id="CM003381">
    <property type="protein sequence ID" value="KOM58354.1"/>
    <property type="molecule type" value="Genomic_DNA"/>
</dbReference>
<dbReference type="AlphaFoldDB" id="A0A0L9VUA7"/>
<name>A0A0L9VUA7_PHAAN</name>
<gene>
    <name evidence="1" type="ORF">LR48_Vigan11g138800</name>
</gene>
<accession>A0A0L9VUA7</accession>
<sequence>MDNFSRDCETTYFQDESFDRGCGKKILFNLGCGKRMSSSGDDSFGRGCDKEVLFGRGCVKNMRLSFDNSSGRGYEKEILFGCGYGKRIGLVTNEGMTQTGWFLMNGKYGRDWGSTTDL</sequence>
<evidence type="ECO:0000313" key="1">
    <source>
        <dbReference type="EMBL" id="KOM58354.1"/>
    </source>
</evidence>
<reference evidence="2" key="1">
    <citation type="journal article" date="2015" name="Proc. Natl. Acad. Sci. U.S.A.">
        <title>Genome sequencing of adzuki bean (Vigna angularis) provides insight into high starch and low fat accumulation and domestication.</title>
        <authorList>
            <person name="Yang K."/>
            <person name="Tian Z."/>
            <person name="Chen C."/>
            <person name="Luo L."/>
            <person name="Zhao B."/>
            <person name="Wang Z."/>
            <person name="Yu L."/>
            <person name="Li Y."/>
            <person name="Sun Y."/>
            <person name="Li W."/>
            <person name="Chen Y."/>
            <person name="Li Y."/>
            <person name="Zhang Y."/>
            <person name="Ai D."/>
            <person name="Zhao J."/>
            <person name="Shang C."/>
            <person name="Ma Y."/>
            <person name="Wu B."/>
            <person name="Wang M."/>
            <person name="Gao L."/>
            <person name="Sun D."/>
            <person name="Zhang P."/>
            <person name="Guo F."/>
            <person name="Wang W."/>
            <person name="Li Y."/>
            <person name="Wang J."/>
            <person name="Varshney R.K."/>
            <person name="Wang J."/>
            <person name="Ling H.Q."/>
            <person name="Wan P."/>
        </authorList>
    </citation>
    <scope>NUCLEOTIDE SEQUENCE</scope>
    <source>
        <strain evidence="2">cv. Jingnong 6</strain>
    </source>
</reference>
<dbReference type="Gramene" id="KOM58354">
    <property type="protein sequence ID" value="KOM58354"/>
    <property type="gene ID" value="LR48_Vigan11g138800"/>
</dbReference>
<protein>
    <submittedName>
        <fullName evidence="1">Uncharacterized protein</fullName>
    </submittedName>
</protein>
<dbReference type="Proteomes" id="UP000053144">
    <property type="component" value="Chromosome 11"/>
</dbReference>
<organism evidence="1 2">
    <name type="scientific">Phaseolus angularis</name>
    <name type="common">Azuki bean</name>
    <name type="synonym">Vigna angularis</name>
    <dbReference type="NCBI Taxonomy" id="3914"/>
    <lineage>
        <taxon>Eukaryota</taxon>
        <taxon>Viridiplantae</taxon>
        <taxon>Streptophyta</taxon>
        <taxon>Embryophyta</taxon>
        <taxon>Tracheophyta</taxon>
        <taxon>Spermatophyta</taxon>
        <taxon>Magnoliopsida</taxon>
        <taxon>eudicotyledons</taxon>
        <taxon>Gunneridae</taxon>
        <taxon>Pentapetalae</taxon>
        <taxon>rosids</taxon>
        <taxon>fabids</taxon>
        <taxon>Fabales</taxon>
        <taxon>Fabaceae</taxon>
        <taxon>Papilionoideae</taxon>
        <taxon>50 kb inversion clade</taxon>
        <taxon>NPAAA clade</taxon>
        <taxon>indigoferoid/millettioid clade</taxon>
        <taxon>Phaseoleae</taxon>
        <taxon>Vigna</taxon>
    </lineage>
</organism>
<evidence type="ECO:0000313" key="2">
    <source>
        <dbReference type="Proteomes" id="UP000053144"/>
    </source>
</evidence>
<proteinExistence type="predicted"/>